<evidence type="ECO:0000313" key="1">
    <source>
        <dbReference type="EMBL" id="MBE7368236.1"/>
    </source>
</evidence>
<comment type="caution">
    <text evidence="1">The sequence shown here is derived from an EMBL/GenBank/DDBJ whole genome shotgun (WGS) entry which is preliminary data.</text>
</comment>
<evidence type="ECO:0000313" key="2">
    <source>
        <dbReference type="Proteomes" id="UP000806285"/>
    </source>
</evidence>
<protein>
    <submittedName>
        <fullName evidence="1">N-acetyltransferase</fullName>
    </submittedName>
</protein>
<dbReference type="Gene3D" id="3.40.630.30">
    <property type="match status" value="1"/>
</dbReference>
<dbReference type="EMBL" id="JADDIV010000003">
    <property type="protein sequence ID" value="MBE7368236.1"/>
    <property type="molecule type" value="Genomic_DNA"/>
</dbReference>
<dbReference type="SUPFAM" id="SSF55729">
    <property type="entry name" value="Acyl-CoA N-acyltransferases (Nat)"/>
    <property type="match status" value="1"/>
</dbReference>
<reference evidence="1 2" key="1">
    <citation type="submission" date="2020-10" db="EMBL/GenBank/DDBJ databases">
        <title>Ramlibacter sp. HM2 16S ribosomal RNA gene Genome sequencing and assembly.</title>
        <authorList>
            <person name="Kang M."/>
        </authorList>
    </citation>
    <scope>NUCLEOTIDE SEQUENCE [LARGE SCALE GENOMIC DNA]</scope>
    <source>
        <strain evidence="1 2">HM2</strain>
    </source>
</reference>
<accession>A0ABR9S432</accession>
<organism evidence="1 2">
    <name type="scientific">Ramlibacter pallidus</name>
    <dbReference type="NCBI Taxonomy" id="2780087"/>
    <lineage>
        <taxon>Bacteria</taxon>
        <taxon>Pseudomonadati</taxon>
        <taxon>Pseudomonadota</taxon>
        <taxon>Betaproteobacteria</taxon>
        <taxon>Burkholderiales</taxon>
        <taxon>Comamonadaceae</taxon>
        <taxon>Ramlibacter</taxon>
    </lineage>
</organism>
<name>A0ABR9S432_9BURK</name>
<sequence>MLCSRAWEVGRLVLASRYRSGPDALKRCLYLTLVYLLANTDVENLFASCTPVLSRLYRRFGFSVAVKDASCDAEGSYSLIHGTVPSVLRALAGTDAEKRAAEDFLAHRYGEALAC</sequence>
<gene>
    <name evidence="1" type="ORF">IM787_11820</name>
</gene>
<proteinExistence type="predicted"/>
<dbReference type="RefSeq" id="WP_193676838.1">
    <property type="nucleotide sequence ID" value="NZ_JADDIV010000003.1"/>
</dbReference>
<keyword evidence="2" id="KW-1185">Reference proteome</keyword>
<dbReference type="InterPro" id="IPR016181">
    <property type="entry name" value="Acyl_CoA_acyltransferase"/>
</dbReference>
<dbReference type="Proteomes" id="UP000806285">
    <property type="component" value="Unassembled WGS sequence"/>
</dbReference>